<proteinExistence type="predicted"/>
<evidence type="ECO:0000313" key="2">
    <source>
        <dbReference type="EMBL" id="MBC8769557.1"/>
    </source>
</evidence>
<reference evidence="2 3" key="1">
    <citation type="submission" date="2020-08" db="EMBL/GenBank/DDBJ databases">
        <title>Arenibacter gaetbuli sp. nov., isolated from a sand dune.</title>
        <authorList>
            <person name="Park S."/>
            <person name="Yoon J.-H."/>
        </authorList>
    </citation>
    <scope>NUCLEOTIDE SEQUENCE [LARGE SCALE GENOMIC DNA]</scope>
    <source>
        <strain evidence="2 3">BSSL-BM3</strain>
    </source>
</reference>
<organism evidence="2 3">
    <name type="scientific">Arenibacter arenosicollis</name>
    <dbReference type="NCBI Taxonomy" id="2762274"/>
    <lineage>
        <taxon>Bacteria</taxon>
        <taxon>Pseudomonadati</taxon>
        <taxon>Bacteroidota</taxon>
        <taxon>Flavobacteriia</taxon>
        <taxon>Flavobacteriales</taxon>
        <taxon>Flavobacteriaceae</taxon>
        <taxon>Arenibacter</taxon>
    </lineage>
</organism>
<gene>
    <name evidence="2" type="ORF">H4O18_16280</name>
</gene>
<keyword evidence="3" id="KW-1185">Reference proteome</keyword>
<evidence type="ECO:0000313" key="3">
    <source>
        <dbReference type="Proteomes" id="UP000618952"/>
    </source>
</evidence>
<comment type="caution">
    <text evidence="2">The sequence shown here is derived from an EMBL/GenBank/DDBJ whole genome shotgun (WGS) entry which is preliminary data.</text>
</comment>
<feature type="signal peptide" evidence="1">
    <location>
        <begin position="1"/>
        <end position="23"/>
    </location>
</feature>
<dbReference type="Gene3D" id="3.40.1260.10">
    <property type="entry name" value="DsrEFH-like"/>
    <property type="match status" value="1"/>
</dbReference>
<keyword evidence="1" id="KW-0732">Signal</keyword>
<protein>
    <submittedName>
        <fullName evidence="2">Sulfur reduction protein DsrE</fullName>
    </submittedName>
</protein>
<dbReference type="RefSeq" id="WP_187586498.1">
    <property type="nucleotide sequence ID" value="NZ_JACLHY010000019.1"/>
</dbReference>
<feature type="chain" id="PRO_5046541334" evidence="1">
    <location>
        <begin position="24"/>
        <end position="140"/>
    </location>
</feature>
<name>A0ABR7QQU2_9FLAO</name>
<dbReference type="SUPFAM" id="SSF75169">
    <property type="entry name" value="DsrEFH-like"/>
    <property type="match status" value="1"/>
</dbReference>
<evidence type="ECO:0000256" key="1">
    <source>
        <dbReference type="SAM" id="SignalP"/>
    </source>
</evidence>
<sequence length="140" mass="15758">MKKYIISSIFIMLALFSTANLRAQEIKNSKNNYVVLTKKVPQLQPIILTAEALKAEDGENFGDFQVIICGKEIGDITEADKIGKFIDKAEKAGVNIVACGFSLNKFNVDKKRIPKEIKVVENRILYNFQLQKKGYKSISL</sequence>
<dbReference type="Proteomes" id="UP000618952">
    <property type="component" value="Unassembled WGS sequence"/>
</dbReference>
<dbReference type="EMBL" id="JACLHY010000019">
    <property type="protein sequence ID" value="MBC8769557.1"/>
    <property type="molecule type" value="Genomic_DNA"/>
</dbReference>
<dbReference type="InterPro" id="IPR027396">
    <property type="entry name" value="DsrEFH-like"/>
</dbReference>
<accession>A0ABR7QQU2</accession>